<proteinExistence type="predicted"/>
<dbReference type="OMA" id="PNCIIAR"/>
<evidence type="ECO:0000313" key="4">
    <source>
        <dbReference type="Proteomes" id="UP000004995"/>
    </source>
</evidence>
<dbReference type="AlphaFoldDB" id="K3Y803"/>
<sequence>MASEQASGLDQDIASLLSSLECDMTVQAGVLKQYAKMHDAVKALVQEKAKTTHENQGTCTIQLHLNNVNHMLLPLIHVPLNPFHSIWTEIERLQEELSNKNKELSCEKENLRGMNQLLSRENHQLSVKNEKLSHENKELTLKLKEKLVHSGHAQGVSGEMKSMCTWKILFVMRVFFSPLLNWKAQGRIEGNNEPKEELFDPVLSNRIIAEDCERRRELSEIRKKLVEVFGNIDHHRQHIRIKMMGQINDQAFLDAAHSKHPNCIIARDEAVKNCSVWQKKIEDPFWHPYKMITEDGPSEEVLNDEDETLKKLKACGEEIYEAVTEALNEMDDYNRSGRSVVPELWNYKEGRKATVLECVEYLGKKVKEQSRKKRKNNPSSV</sequence>
<dbReference type="InterPro" id="IPR045177">
    <property type="entry name" value="FDM1-5/IDN2"/>
</dbReference>
<dbReference type="EnsemblPlants" id="KQK96255">
    <property type="protein sequence ID" value="KQK96255"/>
    <property type="gene ID" value="SETIT_010344mg"/>
</dbReference>
<feature type="domain" description="Factor of DNA methylation 1-5/IDN2" evidence="2">
    <location>
        <begin position="242"/>
        <end position="372"/>
    </location>
</feature>
<dbReference type="Proteomes" id="UP000004995">
    <property type="component" value="Unassembled WGS sequence"/>
</dbReference>
<evidence type="ECO:0000256" key="1">
    <source>
        <dbReference type="SAM" id="Coils"/>
    </source>
</evidence>
<dbReference type="PANTHER" id="PTHR21596">
    <property type="entry name" value="RIBONUCLEASE P SUBUNIT P38"/>
    <property type="match status" value="1"/>
</dbReference>
<evidence type="ECO:0000259" key="2">
    <source>
        <dbReference type="Pfam" id="PF03469"/>
    </source>
</evidence>
<dbReference type="InterPro" id="IPR005379">
    <property type="entry name" value="FDM1-5/IDN2_XH"/>
</dbReference>
<evidence type="ECO:0000313" key="3">
    <source>
        <dbReference type="EnsemblPlants" id="KQK96255"/>
    </source>
</evidence>
<dbReference type="Pfam" id="PF03469">
    <property type="entry name" value="XH"/>
    <property type="match status" value="1"/>
</dbReference>
<keyword evidence="4" id="KW-1185">Reference proteome</keyword>
<dbReference type="HOGENOM" id="CLU_021775_3_0_1"/>
<dbReference type="STRING" id="4555.K3Y803"/>
<name>K3Y803_SETIT</name>
<dbReference type="eggNOG" id="ENOG502QRE8">
    <property type="taxonomic scope" value="Eukaryota"/>
</dbReference>
<dbReference type="GO" id="GO:0080188">
    <property type="term" value="P:gene silencing by siRNA-directed DNA methylation"/>
    <property type="evidence" value="ECO:0007669"/>
    <property type="project" value="InterPro"/>
</dbReference>
<dbReference type="PANTHER" id="PTHR21596:SF55">
    <property type="entry name" value="OS12G0572500 PROTEIN"/>
    <property type="match status" value="1"/>
</dbReference>
<keyword evidence="1" id="KW-0175">Coiled coil</keyword>
<dbReference type="EMBL" id="AGNK02004067">
    <property type="status" value="NOT_ANNOTATED_CDS"/>
    <property type="molecule type" value="Genomic_DNA"/>
</dbReference>
<accession>K3Y803</accession>
<reference evidence="4" key="1">
    <citation type="journal article" date="2012" name="Nat. Biotechnol.">
        <title>Reference genome sequence of the model plant Setaria.</title>
        <authorList>
            <person name="Bennetzen J.L."/>
            <person name="Schmutz J."/>
            <person name="Wang H."/>
            <person name="Percifield R."/>
            <person name="Hawkins J."/>
            <person name="Pontaroli A.C."/>
            <person name="Estep M."/>
            <person name="Feng L."/>
            <person name="Vaughn J.N."/>
            <person name="Grimwood J."/>
            <person name="Jenkins J."/>
            <person name="Barry K."/>
            <person name="Lindquist E."/>
            <person name="Hellsten U."/>
            <person name="Deshpande S."/>
            <person name="Wang X."/>
            <person name="Wu X."/>
            <person name="Mitros T."/>
            <person name="Triplett J."/>
            <person name="Yang X."/>
            <person name="Ye C.Y."/>
            <person name="Mauro-Herrera M."/>
            <person name="Wang L."/>
            <person name="Li P."/>
            <person name="Sharma M."/>
            <person name="Sharma R."/>
            <person name="Ronald P.C."/>
            <person name="Panaud O."/>
            <person name="Kellogg E.A."/>
            <person name="Brutnell T.P."/>
            <person name="Doust A.N."/>
            <person name="Tuskan G.A."/>
            <person name="Rokhsar D."/>
            <person name="Devos K.M."/>
        </authorList>
    </citation>
    <scope>NUCLEOTIDE SEQUENCE [LARGE SCALE GENOMIC DNA]</scope>
    <source>
        <strain evidence="4">cv. Yugu1</strain>
    </source>
</reference>
<dbReference type="Gramene" id="KQK96255">
    <property type="protein sequence ID" value="KQK96255"/>
    <property type="gene ID" value="SETIT_010344mg"/>
</dbReference>
<reference evidence="3" key="2">
    <citation type="submission" date="2018-08" db="UniProtKB">
        <authorList>
            <consortium name="EnsemblPlants"/>
        </authorList>
    </citation>
    <scope>IDENTIFICATION</scope>
    <source>
        <strain evidence="3">Yugu1</strain>
    </source>
</reference>
<organism evidence="3 4">
    <name type="scientific">Setaria italica</name>
    <name type="common">Foxtail millet</name>
    <name type="synonym">Panicum italicum</name>
    <dbReference type="NCBI Taxonomy" id="4555"/>
    <lineage>
        <taxon>Eukaryota</taxon>
        <taxon>Viridiplantae</taxon>
        <taxon>Streptophyta</taxon>
        <taxon>Embryophyta</taxon>
        <taxon>Tracheophyta</taxon>
        <taxon>Spermatophyta</taxon>
        <taxon>Magnoliopsida</taxon>
        <taxon>Liliopsida</taxon>
        <taxon>Poales</taxon>
        <taxon>Poaceae</taxon>
        <taxon>PACMAD clade</taxon>
        <taxon>Panicoideae</taxon>
        <taxon>Panicodae</taxon>
        <taxon>Paniceae</taxon>
        <taxon>Cenchrinae</taxon>
        <taxon>Setaria</taxon>
    </lineage>
</organism>
<protein>
    <recommendedName>
        <fullName evidence="2">Factor of DNA methylation 1-5/IDN2 domain-containing protein</fullName>
    </recommendedName>
</protein>
<feature type="coiled-coil region" evidence="1">
    <location>
        <begin position="90"/>
        <end position="142"/>
    </location>
</feature>
<dbReference type="InParanoid" id="K3Y803"/>